<reference evidence="2" key="1">
    <citation type="journal article" date="2019" name="bioRxiv">
        <title>The Genome of the Zebra Mussel, Dreissena polymorpha: A Resource for Invasive Species Research.</title>
        <authorList>
            <person name="McCartney M.A."/>
            <person name="Auch B."/>
            <person name="Kono T."/>
            <person name="Mallez S."/>
            <person name="Zhang Y."/>
            <person name="Obille A."/>
            <person name="Becker A."/>
            <person name="Abrahante J.E."/>
            <person name="Garbe J."/>
            <person name="Badalamenti J.P."/>
            <person name="Herman A."/>
            <person name="Mangelson H."/>
            <person name="Liachko I."/>
            <person name="Sullivan S."/>
            <person name="Sone E.D."/>
            <person name="Koren S."/>
            <person name="Silverstein K.A.T."/>
            <person name="Beckman K.B."/>
            <person name="Gohl D.M."/>
        </authorList>
    </citation>
    <scope>NUCLEOTIDE SEQUENCE</scope>
    <source>
        <strain evidence="2">Duluth1</strain>
        <tissue evidence="2">Whole animal</tissue>
    </source>
</reference>
<comment type="caution">
    <text evidence="2">The sequence shown here is derived from an EMBL/GenBank/DDBJ whole genome shotgun (WGS) entry which is preliminary data.</text>
</comment>
<feature type="region of interest" description="Disordered" evidence="1">
    <location>
        <begin position="127"/>
        <end position="152"/>
    </location>
</feature>
<dbReference type="AlphaFoldDB" id="A0A9D4IX33"/>
<evidence type="ECO:0000256" key="1">
    <source>
        <dbReference type="SAM" id="MobiDB-lite"/>
    </source>
</evidence>
<dbReference type="Proteomes" id="UP000828390">
    <property type="component" value="Unassembled WGS sequence"/>
</dbReference>
<accession>A0A9D4IX33</accession>
<gene>
    <name evidence="2" type="ORF">DPMN_165891</name>
</gene>
<evidence type="ECO:0000313" key="3">
    <source>
        <dbReference type="Proteomes" id="UP000828390"/>
    </source>
</evidence>
<dbReference type="EMBL" id="JAIWYP010000008">
    <property type="protein sequence ID" value="KAH3787762.1"/>
    <property type="molecule type" value="Genomic_DNA"/>
</dbReference>
<proteinExistence type="predicted"/>
<protein>
    <submittedName>
        <fullName evidence="2">Uncharacterized protein</fullName>
    </submittedName>
</protein>
<sequence length="261" mass="29711">MAKYQFFHTSDASHPYAHRLRLKPTTSIIQRMAPERSLTVTNLHITPRTAFEMERPQTKGSPRVVVINTSFRTAYPERVIQRNRLTSFPKLSSADRTRQTNNSRLTNYSLGTVNRRPSTQSFRVESGSANRLSARFSNQQRVQSSGSDRIQGNEQRAGIHRTFLTQRQTTTFSAYAKYNDIVNSTRARERASESPITSNNNDLSALVPQKLTRSTTEMILSNEKHVWITDWLASTSAAMRLDNRLDEASPIPTTLSIIHEQ</sequence>
<keyword evidence="3" id="KW-1185">Reference proteome</keyword>
<name>A0A9D4IX33_DREPO</name>
<evidence type="ECO:0000313" key="2">
    <source>
        <dbReference type="EMBL" id="KAH3787762.1"/>
    </source>
</evidence>
<organism evidence="2 3">
    <name type="scientific">Dreissena polymorpha</name>
    <name type="common">Zebra mussel</name>
    <name type="synonym">Mytilus polymorpha</name>
    <dbReference type="NCBI Taxonomy" id="45954"/>
    <lineage>
        <taxon>Eukaryota</taxon>
        <taxon>Metazoa</taxon>
        <taxon>Spiralia</taxon>
        <taxon>Lophotrochozoa</taxon>
        <taxon>Mollusca</taxon>
        <taxon>Bivalvia</taxon>
        <taxon>Autobranchia</taxon>
        <taxon>Heteroconchia</taxon>
        <taxon>Euheterodonta</taxon>
        <taxon>Imparidentia</taxon>
        <taxon>Neoheterodontei</taxon>
        <taxon>Myida</taxon>
        <taxon>Dreissenoidea</taxon>
        <taxon>Dreissenidae</taxon>
        <taxon>Dreissena</taxon>
    </lineage>
</organism>
<reference evidence="2" key="2">
    <citation type="submission" date="2020-11" db="EMBL/GenBank/DDBJ databases">
        <authorList>
            <person name="McCartney M.A."/>
            <person name="Auch B."/>
            <person name="Kono T."/>
            <person name="Mallez S."/>
            <person name="Becker A."/>
            <person name="Gohl D.M."/>
            <person name="Silverstein K.A.T."/>
            <person name="Koren S."/>
            <person name="Bechman K.B."/>
            <person name="Herman A."/>
            <person name="Abrahante J.E."/>
            <person name="Garbe J."/>
        </authorList>
    </citation>
    <scope>NUCLEOTIDE SEQUENCE</scope>
    <source>
        <strain evidence="2">Duluth1</strain>
        <tissue evidence="2">Whole animal</tissue>
    </source>
</reference>